<evidence type="ECO:0000256" key="1">
    <source>
        <dbReference type="SAM" id="MobiDB-lite"/>
    </source>
</evidence>
<feature type="region of interest" description="Disordered" evidence="1">
    <location>
        <begin position="27"/>
        <end position="53"/>
    </location>
</feature>
<evidence type="ECO:0000313" key="3">
    <source>
        <dbReference type="Proteomes" id="UP000269945"/>
    </source>
</evidence>
<gene>
    <name evidence="2" type="ORF">BN2614_LOCUS3</name>
</gene>
<organism evidence="2 3">
    <name type="scientific">Gulo gulo</name>
    <name type="common">Wolverine</name>
    <name type="synonym">Gluton</name>
    <dbReference type="NCBI Taxonomy" id="48420"/>
    <lineage>
        <taxon>Eukaryota</taxon>
        <taxon>Metazoa</taxon>
        <taxon>Chordata</taxon>
        <taxon>Craniata</taxon>
        <taxon>Vertebrata</taxon>
        <taxon>Euteleostomi</taxon>
        <taxon>Mammalia</taxon>
        <taxon>Eutheria</taxon>
        <taxon>Laurasiatheria</taxon>
        <taxon>Carnivora</taxon>
        <taxon>Caniformia</taxon>
        <taxon>Musteloidea</taxon>
        <taxon>Mustelidae</taxon>
        <taxon>Guloninae</taxon>
        <taxon>Gulo</taxon>
    </lineage>
</organism>
<evidence type="ECO:0000313" key="2">
    <source>
        <dbReference type="EMBL" id="VCW76270.1"/>
    </source>
</evidence>
<dbReference type="AlphaFoldDB" id="A0A9X9LLI8"/>
<name>A0A9X9LLI8_GULGU</name>
<comment type="caution">
    <text evidence="2">The sequence shown here is derived from an EMBL/GenBank/DDBJ whole genome shotgun (WGS) entry which is preliminary data.</text>
</comment>
<reference evidence="2 3" key="1">
    <citation type="submission" date="2018-10" db="EMBL/GenBank/DDBJ databases">
        <authorList>
            <person name="Ekblom R."/>
            <person name="Jareborg N."/>
        </authorList>
    </citation>
    <scope>NUCLEOTIDE SEQUENCE [LARGE SCALE GENOMIC DNA]</scope>
    <source>
        <tissue evidence="2">Muscle</tissue>
    </source>
</reference>
<protein>
    <submittedName>
        <fullName evidence="2">Uncharacterized protein</fullName>
    </submittedName>
</protein>
<dbReference type="EMBL" id="CYRY02007111">
    <property type="protein sequence ID" value="VCW76270.1"/>
    <property type="molecule type" value="Genomic_DNA"/>
</dbReference>
<dbReference type="Proteomes" id="UP000269945">
    <property type="component" value="Unassembled WGS sequence"/>
</dbReference>
<keyword evidence="3" id="KW-1185">Reference proteome</keyword>
<sequence>MRVSGIHLRRRGYRRRGYLSLFAFYRGGNRGPGESSHSSEGEELKDGEEFSSG</sequence>
<accession>A0A9X9LLI8</accession>
<feature type="compositionally biased region" description="Basic and acidic residues" evidence="1">
    <location>
        <begin position="37"/>
        <end position="53"/>
    </location>
</feature>
<proteinExistence type="predicted"/>